<evidence type="ECO:0000313" key="5">
    <source>
        <dbReference type="Proteomes" id="UP000722485"/>
    </source>
</evidence>
<evidence type="ECO:0000256" key="3">
    <source>
        <dbReference type="SAM" id="Phobius"/>
    </source>
</evidence>
<dbReference type="Proteomes" id="UP000722485">
    <property type="component" value="Unassembled WGS sequence"/>
</dbReference>
<feature type="transmembrane region" description="Helical" evidence="3">
    <location>
        <begin position="550"/>
        <end position="568"/>
    </location>
</feature>
<feature type="region of interest" description="Disordered" evidence="2">
    <location>
        <begin position="820"/>
        <end position="856"/>
    </location>
</feature>
<dbReference type="EMBL" id="JAANBB010000028">
    <property type="protein sequence ID" value="KAF7554810.1"/>
    <property type="molecule type" value="Genomic_DNA"/>
</dbReference>
<keyword evidence="3" id="KW-0812">Transmembrane</keyword>
<feature type="compositionally biased region" description="Low complexity" evidence="2">
    <location>
        <begin position="504"/>
        <end position="523"/>
    </location>
</feature>
<name>A0A9P5HKF2_9HYPO</name>
<sequence length="856" mass="94816">MTTHFTFLNTSNAPRLGASDTKRMRAHVTKSNFAQRRQRLAKERHLKVSHDTRQEPADDAEQAITRRPVVPAHFSAAGRKLDQQLPTFSIDIDSSLKFLLHEFRPIIFPAGNGSPGSVCPGSANEEQWIRLFMSEPALLEASMAIAFRTAPGHQSASNSRRADLHAFRAVSIVNQRLSTTSTMLTDGVLAAVFTLALSERLAHNEAAWNVHVDGLSQMIKLRRSSGNDDFPVCDSLSEMIASPKTPPKKIIDALSAPGGVTGLDISRISRDMDMLSKALDVFYTRPEDAEFLGQKIGERVNRLHREIDRLLTNDGTYIRSWAGALRIFVHLSWPPKPDVDLGDLALALKGMLETPGIRLCSSIDMTVWQFFIGAVAAEGSNIRLWFIARVRRMFKPMHRPIMDPLQKWRRSPTPTLRPSEPVTAAARHRLGVLFDPPSPAASRCPRLMLRCRVLVDNADAPFSTLMRHQGVSRDITTNTSTCEYTSTCESTIKLNPLKGASRHSATMSSQGQGQGSGASPPTQTISGPPYLITTVATLGGNPEPSVDDPILGVLIALLLASAVFNMTIYRRNAKRNYKFLFSALLFGFSVARTVACVLRIVVGSKPTEVGTRIASQVLMNAGVILLFVINILFAQRILRAYHPKFGWSKPVRLVFRALFVTIGAVLVMMIIVMIYSFYTLDASVRSTIRTLQLFSATYFAVLAILPVLITVPTILLPREGPIENFGQGSMRTKVRLVIFTSLLLTLGAGFRAGIAYYVRPATNPAWFHHKACFYLFNFGIEITVVYLYALIRFDRRFYIPNGSSGPGDYSQMQEMDIALDASSERRDNRSEDTILNKDETTPTAAGVKLEDKHEPV</sequence>
<feature type="transmembrane region" description="Helical" evidence="3">
    <location>
        <begin position="773"/>
        <end position="791"/>
    </location>
</feature>
<feature type="region of interest" description="Disordered" evidence="2">
    <location>
        <begin position="499"/>
        <end position="524"/>
    </location>
</feature>
<keyword evidence="1" id="KW-0539">Nucleus</keyword>
<dbReference type="Pfam" id="PF11309">
    <property type="entry name" value="DUF3112"/>
    <property type="match status" value="1"/>
</dbReference>
<comment type="caution">
    <text evidence="4">The sequence shown here is derived from an EMBL/GenBank/DDBJ whole genome shotgun (WGS) entry which is preliminary data.</text>
</comment>
<evidence type="ECO:0000256" key="1">
    <source>
        <dbReference type="ARBA" id="ARBA00023242"/>
    </source>
</evidence>
<feature type="transmembrane region" description="Helical" evidence="3">
    <location>
        <begin position="653"/>
        <end position="678"/>
    </location>
</feature>
<proteinExistence type="predicted"/>
<feature type="transmembrane region" description="Helical" evidence="3">
    <location>
        <begin position="580"/>
        <end position="601"/>
    </location>
</feature>
<feature type="compositionally biased region" description="Basic and acidic residues" evidence="2">
    <location>
        <begin position="822"/>
        <end position="840"/>
    </location>
</feature>
<dbReference type="InterPro" id="IPR021858">
    <property type="entry name" value="Fun_TF"/>
</dbReference>
<evidence type="ECO:0000313" key="4">
    <source>
        <dbReference type="EMBL" id="KAF7554810.1"/>
    </source>
</evidence>
<dbReference type="InterPro" id="IPR021460">
    <property type="entry name" value="DUF3112"/>
</dbReference>
<dbReference type="PANTHER" id="PTHR35184:SF1">
    <property type="entry name" value="INTEGRAL MEMBRANE PROTEIN"/>
    <property type="match status" value="1"/>
</dbReference>
<dbReference type="OrthoDB" id="4158087at2759"/>
<accession>A0A9P5HKF2</accession>
<gene>
    <name evidence="4" type="ORF">G7Z17_g2663</name>
</gene>
<dbReference type="AlphaFoldDB" id="A0A9P5HKF2"/>
<protein>
    <submittedName>
        <fullName evidence="4">Uncharacterized protein</fullName>
    </submittedName>
</protein>
<organism evidence="4 5">
    <name type="scientific">Cylindrodendrum hubeiense</name>
    <dbReference type="NCBI Taxonomy" id="595255"/>
    <lineage>
        <taxon>Eukaryota</taxon>
        <taxon>Fungi</taxon>
        <taxon>Dikarya</taxon>
        <taxon>Ascomycota</taxon>
        <taxon>Pezizomycotina</taxon>
        <taxon>Sordariomycetes</taxon>
        <taxon>Hypocreomycetidae</taxon>
        <taxon>Hypocreales</taxon>
        <taxon>Nectriaceae</taxon>
        <taxon>Cylindrodendrum</taxon>
    </lineage>
</organism>
<keyword evidence="3" id="KW-0472">Membrane</keyword>
<dbReference type="Pfam" id="PF11951">
    <property type="entry name" value="Fungal_trans_2"/>
    <property type="match status" value="1"/>
</dbReference>
<keyword evidence="3" id="KW-1133">Transmembrane helix</keyword>
<feature type="transmembrane region" description="Helical" evidence="3">
    <location>
        <begin position="698"/>
        <end position="716"/>
    </location>
</feature>
<feature type="transmembrane region" description="Helical" evidence="3">
    <location>
        <begin position="736"/>
        <end position="758"/>
    </location>
</feature>
<keyword evidence="5" id="KW-1185">Reference proteome</keyword>
<evidence type="ECO:0000256" key="2">
    <source>
        <dbReference type="SAM" id="MobiDB-lite"/>
    </source>
</evidence>
<feature type="transmembrane region" description="Helical" evidence="3">
    <location>
        <begin position="613"/>
        <end position="633"/>
    </location>
</feature>
<dbReference type="PANTHER" id="PTHR35184">
    <property type="entry name" value="YALI0C10208P"/>
    <property type="match status" value="1"/>
</dbReference>
<reference evidence="4" key="1">
    <citation type="submission" date="2020-03" db="EMBL/GenBank/DDBJ databases">
        <title>Draft Genome Sequence of Cylindrodendrum hubeiense.</title>
        <authorList>
            <person name="Buettner E."/>
            <person name="Kellner H."/>
        </authorList>
    </citation>
    <scope>NUCLEOTIDE SEQUENCE</scope>
    <source>
        <strain evidence="4">IHI 201604</strain>
    </source>
</reference>